<dbReference type="GO" id="GO:0043190">
    <property type="term" value="C:ATP-binding cassette (ABC) transporter complex"/>
    <property type="evidence" value="ECO:0007669"/>
    <property type="project" value="TreeGrafter"/>
</dbReference>
<feature type="transmembrane region" description="Helical" evidence="7">
    <location>
        <begin position="189"/>
        <end position="216"/>
    </location>
</feature>
<dbReference type="PANTHER" id="PTHR47737">
    <property type="entry name" value="GLYCINE BETAINE/PROLINE BETAINE TRANSPORT SYSTEM PERMEASE PROTEIN PROW"/>
    <property type="match status" value="1"/>
</dbReference>
<feature type="domain" description="ABC transmembrane type-1" evidence="8">
    <location>
        <begin position="142"/>
        <end position="321"/>
    </location>
</feature>
<keyword evidence="10" id="KW-1185">Reference proteome</keyword>
<dbReference type="InterPro" id="IPR000515">
    <property type="entry name" value="MetI-like"/>
</dbReference>
<dbReference type="FunFam" id="1.10.3720.10:FF:000001">
    <property type="entry name" value="Glycine betaine ABC transporter, permease"/>
    <property type="match status" value="1"/>
</dbReference>
<feature type="transmembrane region" description="Helical" evidence="7">
    <location>
        <begin position="300"/>
        <end position="317"/>
    </location>
</feature>
<feature type="transmembrane region" description="Helical" evidence="7">
    <location>
        <begin position="123"/>
        <end position="139"/>
    </location>
</feature>
<dbReference type="GO" id="GO:0005275">
    <property type="term" value="F:amine transmembrane transporter activity"/>
    <property type="evidence" value="ECO:0007669"/>
    <property type="project" value="TreeGrafter"/>
</dbReference>
<comment type="caution">
    <text evidence="9">The sequence shown here is derived from an EMBL/GenBank/DDBJ whole genome shotgun (WGS) entry which is preliminary data.</text>
</comment>
<dbReference type="Pfam" id="PF00528">
    <property type="entry name" value="BPD_transp_1"/>
    <property type="match status" value="1"/>
</dbReference>
<keyword evidence="5 7" id="KW-1133">Transmembrane helix</keyword>
<feature type="transmembrane region" description="Helical" evidence="7">
    <location>
        <begin position="68"/>
        <end position="88"/>
    </location>
</feature>
<sequence>MQDHEGDIEATVQWFFTEYEDLWTSWVSPAVAVAVKGERPESPARFQKGFTQFPAEIRLDLGTHVEKLIVWLTANFQGFFAWLKAGVLGIVSMIQRTFKFIPWFILIILLFLLGWKLGRWETGLLYALMVLTIGGLGLWEEMLLTLSIVLTAVLISVAIGIPVGILMAYNNKVEAFVKPLLDGAQTMPSFVYLIPAMIFFGLGTVPAVFATIIYAVPPCIRLTNLGIRGVPRTMKEAAYAFGSSRWQVLTKVELPQAIPTIMAGINQTTMAAMSMVVISSMIGAKGLGENVLIAINRTDIAMGFDAGISIVFLAIIIDRVTQRISNRPTARKKQRGG</sequence>
<evidence type="ECO:0000256" key="7">
    <source>
        <dbReference type="RuleBase" id="RU363032"/>
    </source>
</evidence>
<name>A0A8J6LIB1_9FIRM</name>
<comment type="subcellular location">
    <subcellularLocation>
        <location evidence="7">Cell membrane</location>
        <topology evidence="7">Multi-pass membrane protein</topology>
    </subcellularLocation>
    <subcellularLocation>
        <location evidence="1">Membrane</location>
        <topology evidence="1">Multi-pass membrane protein</topology>
    </subcellularLocation>
</comment>
<dbReference type="PROSITE" id="PS50928">
    <property type="entry name" value="ABC_TM1"/>
    <property type="match status" value="1"/>
</dbReference>
<evidence type="ECO:0000256" key="5">
    <source>
        <dbReference type="ARBA" id="ARBA00022989"/>
    </source>
</evidence>
<dbReference type="PANTHER" id="PTHR47737:SF1">
    <property type="entry name" value="GLYCINE BETAINE_PROLINE BETAINE TRANSPORT SYSTEM PERMEASE PROTEIN PROW"/>
    <property type="match status" value="1"/>
</dbReference>
<evidence type="ECO:0000259" key="8">
    <source>
        <dbReference type="PROSITE" id="PS50928"/>
    </source>
</evidence>
<dbReference type="GO" id="GO:0031460">
    <property type="term" value="P:glycine betaine transport"/>
    <property type="evidence" value="ECO:0007669"/>
    <property type="project" value="TreeGrafter"/>
</dbReference>
<organism evidence="9 10">
    <name type="scientific">Capillibacterium thermochitinicola</name>
    <dbReference type="NCBI Taxonomy" id="2699427"/>
    <lineage>
        <taxon>Bacteria</taxon>
        <taxon>Bacillati</taxon>
        <taxon>Bacillota</taxon>
        <taxon>Capillibacterium</taxon>
    </lineage>
</organism>
<keyword evidence="3" id="KW-1003">Cell membrane</keyword>
<keyword evidence="6 7" id="KW-0472">Membrane</keyword>
<gene>
    <name evidence="9" type="ORF">G5B42_02755</name>
</gene>
<evidence type="ECO:0000256" key="3">
    <source>
        <dbReference type="ARBA" id="ARBA00022475"/>
    </source>
</evidence>
<dbReference type="EMBL" id="JAAKDE010000004">
    <property type="protein sequence ID" value="MBA2132466.1"/>
    <property type="molecule type" value="Genomic_DNA"/>
</dbReference>
<comment type="similarity">
    <text evidence="7">Belongs to the binding-protein-dependent transport system permease family.</text>
</comment>
<dbReference type="GO" id="GO:0015226">
    <property type="term" value="F:carnitine transmembrane transporter activity"/>
    <property type="evidence" value="ECO:0007669"/>
    <property type="project" value="TreeGrafter"/>
</dbReference>
<dbReference type="SUPFAM" id="SSF161098">
    <property type="entry name" value="MetI-like"/>
    <property type="match status" value="1"/>
</dbReference>
<feature type="transmembrane region" description="Helical" evidence="7">
    <location>
        <begin position="270"/>
        <end position="288"/>
    </location>
</feature>
<dbReference type="GO" id="GO:0015871">
    <property type="term" value="P:choline transport"/>
    <property type="evidence" value="ECO:0007669"/>
    <property type="project" value="TreeGrafter"/>
</dbReference>
<keyword evidence="4 7" id="KW-0812">Transmembrane</keyword>
<evidence type="ECO:0000256" key="6">
    <source>
        <dbReference type="ARBA" id="ARBA00023136"/>
    </source>
</evidence>
<protein>
    <submittedName>
        <fullName evidence="9">ABC transporter permease subunit</fullName>
    </submittedName>
</protein>
<dbReference type="AlphaFoldDB" id="A0A8J6LIB1"/>
<evidence type="ECO:0000256" key="2">
    <source>
        <dbReference type="ARBA" id="ARBA00022448"/>
    </source>
</evidence>
<dbReference type="Proteomes" id="UP000657177">
    <property type="component" value="Unassembled WGS sequence"/>
</dbReference>
<accession>A0A8J6LIB1</accession>
<evidence type="ECO:0000313" key="9">
    <source>
        <dbReference type="EMBL" id="MBA2132466.1"/>
    </source>
</evidence>
<feature type="transmembrane region" description="Helical" evidence="7">
    <location>
        <begin position="100"/>
        <end position="117"/>
    </location>
</feature>
<evidence type="ECO:0000313" key="10">
    <source>
        <dbReference type="Proteomes" id="UP000657177"/>
    </source>
</evidence>
<feature type="transmembrane region" description="Helical" evidence="7">
    <location>
        <begin position="146"/>
        <end position="169"/>
    </location>
</feature>
<reference evidence="9" key="1">
    <citation type="submission" date="2020-06" db="EMBL/GenBank/DDBJ databases">
        <title>Novel chitinolytic bacterium.</title>
        <authorList>
            <person name="Ungkulpasvich U."/>
            <person name="Kosugi A."/>
            <person name="Uke A."/>
        </authorList>
    </citation>
    <scope>NUCLEOTIDE SEQUENCE</scope>
    <source>
        <strain evidence="9">UUS1-1</strain>
    </source>
</reference>
<keyword evidence="2 7" id="KW-0813">Transport</keyword>
<proteinExistence type="inferred from homology"/>
<evidence type="ECO:0000256" key="4">
    <source>
        <dbReference type="ARBA" id="ARBA00022692"/>
    </source>
</evidence>
<dbReference type="CDD" id="cd06261">
    <property type="entry name" value="TM_PBP2"/>
    <property type="match status" value="1"/>
</dbReference>
<evidence type="ECO:0000256" key="1">
    <source>
        <dbReference type="ARBA" id="ARBA00004141"/>
    </source>
</evidence>
<dbReference type="Gene3D" id="1.10.3720.10">
    <property type="entry name" value="MetI-like"/>
    <property type="match status" value="1"/>
</dbReference>
<dbReference type="InterPro" id="IPR035906">
    <property type="entry name" value="MetI-like_sf"/>
</dbReference>